<dbReference type="InterPro" id="IPR052362">
    <property type="entry name" value="HTH-GbsR_regulator"/>
</dbReference>
<evidence type="ECO:0000256" key="3">
    <source>
        <dbReference type="ARBA" id="ARBA00023163"/>
    </source>
</evidence>
<dbReference type="Pfam" id="PF12802">
    <property type="entry name" value="MarR_2"/>
    <property type="match status" value="1"/>
</dbReference>
<evidence type="ECO:0000256" key="2">
    <source>
        <dbReference type="ARBA" id="ARBA00023125"/>
    </source>
</evidence>
<keyword evidence="2" id="KW-0238">DNA-binding</keyword>
<keyword evidence="6" id="KW-1185">Reference proteome</keyword>
<dbReference type="SUPFAM" id="SSF46785">
    <property type="entry name" value="Winged helix' DNA-binding domain"/>
    <property type="match status" value="1"/>
</dbReference>
<dbReference type="InterPro" id="IPR036388">
    <property type="entry name" value="WH-like_DNA-bd_sf"/>
</dbReference>
<evidence type="ECO:0000259" key="4">
    <source>
        <dbReference type="Pfam" id="PF12802"/>
    </source>
</evidence>
<dbReference type="InterPro" id="IPR036390">
    <property type="entry name" value="WH_DNA-bd_sf"/>
</dbReference>
<evidence type="ECO:0000256" key="1">
    <source>
        <dbReference type="ARBA" id="ARBA00023015"/>
    </source>
</evidence>
<proteinExistence type="predicted"/>
<dbReference type="Proteomes" id="UP000199077">
    <property type="component" value="Chromosome I"/>
</dbReference>
<feature type="domain" description="HTH marR-type" evidence="4">
    <location>
        <begin position="9"/>
        <end position="67"/>
    </location>
</feature>
<sequence length="143" mass="15444">MALILNEAGTPRMPARVLAYMLVDDGDCYTAAGLAEGVGVSPASISGAVRDLTAKRLLVEERVPGSRAKLYRVSESDLGSMILATWIPVLMQWESALSAATIEVCGRGGGGHRLAEATSFVAFLRGETEEMPDRWSDYRREPQ</sequence>
<dbReference type="AlphaFoldDB" id="A0A1H0QN01"/>
<dbReference type="PANTHER" id="PTHR38465:SF2">
    <property type="entry name" value="HTH-TYPE TRANSCRIPTIONAL REGULATOR MMPR5"/>
    <property type="match status" value="1"/>
</dbReference>
<dbReference type="InterPro" id="IPR000835">
    <property type="entry name" value="HTH_MarR-typ"/>
</dbReference>
<evidence type="ECO:0000313" key="6">
    <source>
        <dbReference type="Proteomes" id="UP000199077"/>
    </source>
</evidence>
<protein>
    <submittedName>
        <fullName evidence="5">MarR family protein</fullName>
    </submittedName>
</protein>
<accession>A0A1H0QN01</accession>
<dbReference type="GO" id="GO:0003677">
    <property type="term" value="F:DNA binding"/>
    <property type="evidence" value="ECO:0007669"/>
    <property type="project" value="UniProtKB-KW"/>
</dbReference>
<evidence type="ECO:0000313" key="5">
    <source>
        <dbReference type="EMBL" id="SDP18038.1"/>
    </source>
</evidence>
<name>A0A1H0QN01_9MICO</name>
<dbReference type="Gene3D" id="1.10.10.10">
    <property type="entry name" value="Winged helix-like DNA-binding domain superfamily/Winged helix DNA-binding domain"/>
    <property type="match status" value="1"/>
</dbReference>
<keyword evidence="1" id="KW-0805">Transcription regulation</keyword>
<dbReference type="PANTHER" id="PTHR38465">
    <property type="entry name" value="HTH-TYPE TRANSCRIPTIONAL REGULATOR MJ1563-RELATED"/>
    <property type="match status" value="1"/>
</dbReference>
<dbReference type="STRING" id="443156.SAMN04489867_1647"/>
<dbReference type="EMBL" id="LT629711">
    <property type="protein sequence ID" value="SDP18038.1"/>
    <property type="molecule type" value="Genomic_DNA"/>
</dbReference>
<reference evidence="6" key="1">
    <citation type="submission" date="2016-10" db="EMBL/GenBank/DDBJ databases">
        <authorList>
            <person name="Varghese N."/>
            <person name="Submissions S."/>
        </authorList>
    </citation>
    <scope>NUCLEOTIDE SEQUENCE [LARGE SCALE GENOMIC DNA]</scope>
    <source>
        <strain evidence="6">DSM 22329</strain>
    </source>
</reference>
<gene>
    <name evidence="5" type="ORF">SAMN04489867_1647</name>
</gene>
<organism evidence="5 6">
    <name type="scientific">Pedococcus dokdonensis</name>
    <dbReference type="NCBI Taxonomy" id="443156"/>
    <lineage>
        <taxon>Bacteria</taxon>
        <taxon>Bacillati</taxon>
        <taxon>Actinomycetota</taxon>
        <taxon>Actinomycetes</taxon>
        <taxon>Micrococcales</taxon>
        <taxon>Intrasporangiaceae</taxon>
        <taxon>Pedococcus</taxon>
    </lineage>
</organism>
<keyword evidence="3" id="KW-0804">Transcription</keyword>
<dbReference type="GO" id="GO:0003700">
    <property type="term" value="F:DNA-binding transcription factor activity"/>
    <property type="evidence" value="ECO:0007669"/>
    <property type="project" value="InterPro"/>
</dbReference>